<dbReference type="InterPro" id="IPR011042">
    <property type="entry name" value="6-blade_b-propeller_TolB-like"/>
</dbReference>
<evidence type="ECO:0000259" key="3">
    <source>
        <dbReference type="Pfam" id="PF07995"/>
    </source>
</evidence>
<evidence type="ECO:0000313" key="5">
    <source>
        <dbReference type="Proteomes" id="UP000317638"/>
    </source>
</evidence>
<evidence type="ECO:0000256" key="2">
    <source>
        <dbReference type="SAM" id="SignalP"/>
    </source>
</evidence>
<dbReference type="PANTHER" id="PTHR19328">
    <property type="entry name" value="HEDGEHOG-INTERACTING PROTEIN"/>
    <property type="match status" value="1"/>
</dbReference>
<feature type="chain" id="PRO_5022039199" evidence="2">
    <location>
        <begin position="22"/>
        <end position="408"/>
    </location>
</feature>
<dbReference type="Pfam" id="PF07995">
    <property type="entry name" value="GSDH"/>
    <property type="match status" value="1"/>
</dbReference>
<evidence type="ECO:0000256" key="1">
    <source>
        <dbReference type="SAM" id="MobiDB-lite"/>
    </source>
</evidence>
<dbReference type="Gene3D" id="2.120.10.30">
    <property type="entry name" value="TolB, C-terminal domain"/>
    <property type="match status" value="1"/>
</dbReference>
<dbReference type="PANTHER" id="PTHR19328:SF75">
    <property type="entry name" value="ALDOSE SUGAR DEHYDROGENASE YLII"/>
    <property type="match status" value="1"/>
</dbReference>
<feature type="domain" description="Glucose/Sorbosone dehydrogenase" evidence="3">
    <location>
        <begin position="79"/>
        <end position="402"/>
    </location>
</feature>
<gene>
    <name evidence="4" type="ORF">FOJ82_05030</name>
</gene>
<sequence length="408" mass="43283">MRRLAVLALLGLVACSGPTEAPTQTPGTPPGASATASTSTAEPTAAPASTDTSEPTQSAETDPVPETHEFTVTEHESFTQPWALAFLPDSEVMVVTERVGTMKLRYADGTVREVSGVPDVVVGGQGGLGDVVPAPSFSEDGKIYLSWVEGRTGDAGAVVGTATLDVEAAALTDLTKIWEQTPKADSRGHFSHRLAIHDGHLWVTSGDRQEMDPAQEFDNNLGKILRLTLDGQPAPDNPFAGEDSPVAHQFYSMGHRNPLGIDFDAEGRLWSSEMGPEGGDELNLIEAGGNYGWPEASNGNHYSGGEIRDHAEGDGFIAPKVFWNPSISPGSLLIYHGDLFPAWQGDAFLGALSGEALQRVDLEGENATEAENWPMGARIRAVEEGPDGAIWLLQDGDGGHLLELRPTN</sequence>
<proteinExistence type="predicted"/>
<keyword evidence="2" id="KW-0732">Signal</keyword>
<dbReference type="SUPFAM" id="SSF50952">
    <property type="entry name" value="Soluble quinoprotein glucose dehydrogenase"/>
    <property type="match status" value="1"/>
</dbReference>
<reference evidence="4 5" key="1">
    <citation type="submission" date="2019-07" db="EMBL/GenBank/DDBJ databases">
        <authorList>
            <person name="Zhou L.-Y."/>
        </authorList>
    </citation>
    <scope>NUCLEOTIDE SEQUENCE [LARGE SCALE GENOMIC DNA]</scope>
    <source>
        <strain evidence="4 5">YIM 101269</strain>
    </source>
</reference>
<evidence type="ECO:0000313" key="4">
    <source>
        <dbReference type="EMBL" id="TRY20227.1"/>
    </source>
</evidence>
<dbReference type="Proteomes" id="UP000317638">
    <property type="component" value="Unassembled WGS sequence"/>
</dbReference>
<dbReference type="OrthoDB" id="9770043at2"/>
<feature type="signal peptide" evidence="2">
    <location>
        <begin position="1"/>
        <end position="21"/>
    </location>
</feature>
<organism evidence="4 5">
    <name type="scientific">Tessaracoccus rhinocerotis</name>
    <dbReference type="NCBI Taxonomy" id="1689449"/>
    <lineage>
        <taxon>Bacteria</taxon>
        <taxon>Bacillati</taxon>
        <taxon>Actinomycetota</taxon>
        <taxon>Actinomycetes</taxon>
        <taxon>Propionibacteriales</taxon>
        <taxon>Propionibacteriaceae</taxon>
        <taxon>Tessaracoccus</taxon>
    </lineage>
</organism>
<dbReference type="PROSITE" id="PS51257">
    <property type="entry name" value="PROKAR_LIPOPROTEIN"/>
    <property type="match status" value="1"/>
</dbReference>
<dbReference type="RefSeq" id="WP_143937311.1">
    <property type="nucleotide sequence ID" value="NZ_VKKG01000001.1"/>
</dbReference>
<dbReference type="InterPro" id="IPR012938">
    <property type="entry name" value="Glc/Sorbosone_DH"/>
</dbReference>
<name>A0A553K692_9ACTN</name>
<feature type="region of interest" description="Disordered" evidence="1">
    <location>
        <begin position="18"/>
        <end position="65"/>
    </location>
</feature>
<dbReference type="AlphaFoldDB" id="A0A553K692"/>
<dbReference type="InterPro" id="IPR011041">
    <property type="entry name" value="Quinoprot_gluc/sorb_DH_b-prop"/>
</dbReference>
<dbReference type="EMBL" id="VKKG01000001">
    <property type="protein sequence ID" value="TRY20227.1"/>
    <property type="molecule type" value="Genomic_DNA"/>
</dbReference>
<keyword evidence="5" id="KW-1185">Reference proteome</keyword>
<protein>
    <submittedName>
        <fullName evidence="4">PQQ-dependent sugar dehydrogenase</fullName>
    </submittedName>
</protein>
<comment type="caution">
    <text evidence="4">The sequence shown here is derived from an EMBL/GenBank/DDBJ whole genome shotgun (WGS) entry which is preliminary data.</text>
</comment>
<accession>A0A553K692</accession>
<feature type="compositionally biased region" description="Low complexity" evidence="1">
    <location>
        <begin position="18"/>
        <end position="56"/>
    </location>
</feature>